<keyword evidence="2" id="KW-1185">Reference proteome</keyword>
<evidence type="ECO:0000313" key="1">
    <source>
        <dbReference type="EMBL" id="KAK7040035.1"/>
    </source>
</evidence>
<proteinExistence type="predicted"/>
<name>A0AAW0CMP4_9AGAR</name>
<dbReference type="EMBL" id="JAWWNJ010000016">
    <property type="protein sequence ID" value="KAK7040035.1"/>
    <property type="molecule type" value="Genomic_DNA"/>
</dbReference>
<dbReference type="AlphaFoldDB" id="A0AAW0CMP4"/>
<evidence type="ECO:0000313" key="2">
    <source>
        <dbReference type="Proteomes" id="UP001362999"/>
    </source>
</evidence>
<feature type="non-terminal residue" evidence="1">
    <location>
        <position position="116"/>
    </location>
</feature>
<reference evidence="1 2" key="1">
    <citation type="journal article" date="2024" name="J Genomics">
        <title>Draft genome sequencing and assembly of Favolaschia claudopus CIRM-BRFM 2984 isolated from oak limbs.</title>
        <authorList>
            <person name="Navarro D."/>
            <person name="Drula E."/>
            <person name="Chaduli D."/>
            <person name="Cazenave R."/>
            <person name="Ahrendt S."/>
            <person name="Wang J."/>
            <person name="Lipzen A."/>
            <person name="Daum C."/>
            <person name="Barry K."/>
            <person name="Grigoriev I.V."/>
            <person name="Favel A."/>
            <person name="Rosso M.N."/>
            <person name="Martin F."/>
        </authorList>
    </citation>
    <scope>NUCLEOTIDE SEQUENCE [LARGE SCALE GENOMIC DNA]</scope>
    <source>
        <strain evidence="1 2">CIRM-BRFM 2984</strain>
    </source>
</reference>
<comment type="caution">
    <text evidence="1">The sequence shown here is derived from an EMBL/GenBank/DDBJ whole genome shotgun (WGS) entry which is preliminary data.</text>
</comment>
<dbReference type="Proteomes" id="UP001362999">
    <property type="component" value="Unassembled WGS sequence"/>
</dbReference>
<protein>
    <submittedName>
        <fullName evidence="1">Uncharacterized protein</fullName>
    </submittedName>
</protein>
<organism evidence="1 2">
    <name type="scientific">Favolaschia claudopus</name>
    <dbReference type="NCBI Taxonomy" id="2862362"/>
    <lineage>
        <taxon>Eukaryota</taxon>
        <taxon>Fungi</taxon>
        <taxon>Dikarya</taxon>
        <taxon>Basidiomycota</taxon>
        <taxon>Agaricomycotina</taxon>
        <taxon>Agaricomycetes</taxon>
        <taxon>Agaricomycetidae</taxon>
        <taxon>Agaricales</taxon>
        <taxon>Marasmiineae</taxon>
        <taxon>Mycenaceae</taxon>
        <taxon>Favolaschia</taxon>
    </lineage>
</organism>
<accession>A0AAW0CMP4</accession>
<sequence length="116" mass="13141">MDPIIETVLETEKPTSKPLSTFYHPEGVRVPTRVVPLIADLEAAKLVGGFLSHSATYFCTYCLLKNEHKGLLDFSWISRTGKTVREQAAKWLHLDTTKAREKQGTETGVRWCSLHR</sequence>
<gene>
    <name evidence="1" type="ORF">R3P38DRAFT_2902906</name>
</gene>